<comment type="caution">
    <text evidence="1">The sequence shown here is derived from an EMBL/GenBank/DDBJ whole genome shotgun (WGS) entry which is preliminary data.</text>
</comment>
<organism evidence="1 2">
    <name type="scientific">Hermanssonia centrifuga</name>
    <dbReference type="NCBI Taxonomy" id="98765"/>
    <lineage>
        <taxon>Eukaryota</taxon>
        <taxon>Fungi</taxon>
        <taxon>Dikarya</taxon>
        <taxon>Basidiomycota</taxon>
        <taxon>Agaricomycotina</taxon>
        <taxon>Agaricomycetes</taxon>
        <taxon>Polyporales</taxon>
        <taxon>Meruliaceae</taxon>
        <taxon>Hermanssonia</taxon>
    </lineage>
</organism>
<accession>A0A2R6NEG6</accession>
<evidence type="ECO:0000313" key="1">
    <source>
        <dbReference type="EMBL" id="PSR70770.1"/>
    </source>
</evidence>
<reference evidence="1 2" key="1">
    <citation type="submission" date="2018-02" db="EMBL/GenBank/DDBJ databases">
        <title>Genome sequence of the basidiomycete white-rot fungus Phlebia centrifuga.</title>
        <authorList>
            <person name="Granchi Z."/>
            <person name="Peng M."/>
            <person name="de Vries R.P."/>
            <person name="Hilden K."/>
            <person name="Makela M.R."/>
            <person name="Grigoriev I."/>
            <person name="Riley R."/>
        </authorList>
    </citation>
    <scope>NUCLEOTIDE SEQUENCE [LARGE SCALE GENOMIC DNA]</scope>
    <source>
        <strain evidence="1 2">FBCC195</strain>
    </source>
</reference>
<dbReference type="Proteomes" id="UP000186601">
    <property type="component" value="Unassembled WGS sequence"/>
</dbReference>
<evidence type="ECO:0000313" key="2">
    <source>
        <dbReference type="Proteomes" id="UP000186601"/>
    </source>
</evidence>
<proteinExistence type="predicted"/>
<name>A0A2R6NEG6_9APHY</name>
<sequence>MEEAGNGRYRDRYRGSIVDITRLVEMHPVYCIVNVSGDREQWMNGVTKMPTTTGQEDNFYNYGLDHTYTQVSPAPGKTAAQASQVSKLWRKKLSRPTLQQGASTSLDGQVEDRFITTENSVFTELYEDMWYTSP</sequence>
<dbReference type="AlphaFoldDB" id="A0A2R6NEG6"/>
<keyword evidence="2" id="KW-1185">Reference proteome</keyword>
<protein>
    <submittedName>
        <fullName evidence="1">Uncharacterized protein</fullName>
    </submittedName>
</protein>
<dbReference type="EMBL" id="MLYV02001325">
    <property type="protein sequence ID" value="PSR70770.1"/>
    <property type="molecule type" value="Genomic_DNA"/>
</dbReference>
<gene>
    <name evidence="1" type="ORF">PHLCEN_2v13352</name>
</gene>